<reference evidence="2 3" key="1">
    <citation type="journal article" date="2022" name="Allergy">
        <title>Genome assembly and annotation of Periplaneta americana reveal a comprehensive cockroach allergen profile.</title>
        <authorList>
            <person name="Wang L."/>
            <person name="Xiong Q."/>
            <person name="Saelim N."/>
            <person name="Wang L."/>
            <person name="Nong W."/>
            <person name="Wan A.T."/>
            <person name="Shi M."/>
            <person name="Liu X."/>
            <person name="Cao Q."/>
            <person name="Hui J.H.L."/>
            <person name="Sookrung N."/>
            <person name="Leung T.F."/>
            <person name="Tungtrongchitr A."/>
            <person name="Tsui S.K.W."/>
        </authorList>
    </citation>
    <scope>NUCLEOTIDE SEQUENCE [LARGE SCALE GENOMIC DNA]</scope>
    <source>
        <strain evidence="2">PWHHKU_190912</strain>
    </source>
</reference>
<protein>
    <submittedName>
        <fullName evidence="2">Uncharacterized protein</fullName>
    </submittedName>
</protein>
<feature type="region of interest" description="Disordered" evidence="1">
    <location>
        <begin position="51"/>
        <end position="75"/>
    </location>
</feature>
<accession>A0ABQ8SWV9</accession>
<keyword evidence="3" id="KW-1185">Reference proteome</keyword>
<sequence>MSPGSSTESYPAFAHIGLRENPGKNLNQVQQNLYNSYNHDSENCLIYEFRSKEKSNDDDDDDGEMSPRSNGESYPAIKLNSNANLLGTWSVIETRSDMIASRNCQGYISVAGVPEFCPAGVLLHANKSTDMSLSHLSTLKCCQPGPGSNPQPRAQKARAIPTALPGPNRITISVTVDTMFNYKYRGALIMRYILIYFYNRYNEIDFISQHIDTTKHKNALSKATGKKISLLPTVIATSSRKSQFAFDLCKAFLAAEIPLWKVQG</sequence>
<dbReference type="Proteomes" id="UP001148838">
    <property type="component" value="Unassembled WGS sequence"/>
</dbReference>
<name>A0ABQ8SWV9_PERAM</name>
<organism evidence="2 3">
    <name type="scientific">Periplaneta americana</name>
    <name type="common">American cockroach</name>
    <name type="synonym">Blatta americana</name>
    <dbReference type="NCBI Taxonomy" id="6978"/>
    <lineage>
        <taxon>Eukaryota</taxon>
        <taxon>Metazoa</taxon>
        <taxon>Ecdysozoa</taxon>
        <taxon>Arthropoda</taxon>
        <taxon>Hexapoda</taxon>
        <taxon>Insecta</taxon>
        <taxon>Pterygota</taxon>
        <taxon>Neoptera</taxon>
        <taxon>Polyneoptera</taxon>
        <taxon>Dictyoptera</taxon>
        <taxon>Blattodea</taxon>
        <taxon>Blattoidea</taxon>
        <taxon>Blattidae</taxon>
        <taxon>Blattinae</taxon>
        <taxon>Periplaneta</taxon>
    </lineage>
</organism>
<evidence type="ECO:0000313" key="3">
    <source>
        <dbReference type="Proteomes" id="UP001148838"/>
    </source>
</evidence>
<evidence type="ECO:0000313" key="2">
    <source>
        <dbReference type="EMBL" id="KAJ4438261.1"/>
    </source>
</evidence>
<dbReference type="EMBL" id="JAJSOF020000019">
    <property type="protein sequence ID" value="KAJ4438261.1"/>
    <property type="molecule type" value="Genomic_DNA"/>
</dbReference>
<comment type="caution">
    <text evidence="2">The sequence shown here is derived from an EMBL/GenBank/DDBJ whole genome shotgun (WGS) entry which is preliminary data.</text>
</comment>
<proteinExistence type="predicted"/>
<evidence type="ECO:0000256" key="1">
    <source>
        <dbReference type="SAM" id="MobiDB-lite"/>
    </source>
</evidence>
<gene>
    <name evidence="2" type="ORF">ANN_14200</name>
</gene>